<feature type="region of interest" description="Disordered" evidence="1">
    <location>
        <begin position="1"/>
        <end position="27"/>
    </location>
</feature>
<name>A0ABY4IHY7_9MICO</name>
<accession>A0ABY4IHY7</accession>
<dbReference type="EMBL" id="CP078076">
    <property type="protein sequence ID" value="UPL12187.1"/>
    <property type="molecule type" value="Genomic_DNA"/>
</dbReference>
<sequence>MSKAAILRGMRQATERRKRHETAAHARAVADSARARLDAFAARLDALDTRVEAVRIDPLAAAAERERRRAPYRADVERFEATRRADLLAATPDSHDAYDWSTT</sequence>
<gene>
    <name evidence="2" type="ORF">KV394_14170</name>
</gene>
<proteinExistence type="predicted"/>
<evidence type="ECO:0000313" key="3">
    <source>
        <dbReference type="Proteomes" id="UP000831467"/>
    </source>
</evidence>
<protein>
    <submittedName>
        <fullName evidence="2">Uncharacterized protein</fullName>
    </submittedName>
</protein>
<reference evidence="2 3" key="1">
    <citation type="submission" date="2021-06" db="EMBL/GenBank/DDBJ databases">
        <title>Genome-based taxonomic framework of Microbacterium strains isolated from marine environment, the description of four new species and reclassification of four preexisting species.</title>
        <authorList>
            <person name="Lee S.D."/>
            <person name="Kim S.-M."/>
            <person name="Byeon Y.-S."/>
            <person name="Yang H.L."/>
            <person name="Kim I.S."/>
        </authorList>
    </citation>
    <scope>NUCLEOTIDE SEQUENCE [LARGE SCALE GENOMIC DNA]</scope>
    <source>
        <strain evidence="2 3">SSW1-51</strain>
    </source>
</reference>
<evidence type="ECO:0000256" key="1">
    <source>
        <dbReference type="SAM" id="MobiDB-lite"/>
    </source>
</evidence>
<evidence type="ECO:0000313" key="2">
    <source>
        <dbReference type="EMBL" id="UPL12187.1"/>
    </source>
</evidence>
<organism evidence="2 3">
    <name type="scientific">Microbacterium sufflavum</name>
    <dbReference type="NCBI Taxonomy" id="2851649"/>
    <lineage>
        <taxon>Bacteria</taxon>
        <taxon>Bacillati</taxon>
        <taxon>Actinomycetota</taxon>
        <taxon>Actinomycetes</taxon>
        <taxon>Micrococcales</taxon>
        <taxon>Microbacteriaceae</taxon>
        <taxon>Microbacterium</taxon>
    </lineage>
</organism>
<dbReference type="Proteomes" id="UP000831467">
    <property type="component" value="Chromosome"/>
</dbReference>
<keyword evidence="3" id="KW-1185">Reference proteome</keyword>
<dbReference type="RefSeq" id="WP_247981721.1">
    <property type="nucleotide sequence ID" value="NZ_CP078076.1"/>
</dbReference>